<sequence>MPLSEDEQRRWASVKDVFKDEHGKWRSRSREGEQAPPNARQRRAETVATLRTEGITPGAALEHAPINFRNPLAQKLDELFRRTTSREGMRRQYARGDTQHQLAVVGLENKMALEWVTIADNLEQYSQREGFQKAWETYTQTMADAKGQFSPDEAAFTFLMGEKLVDTLSGQVDILRQEEAHAGDELLDAQAGAIQHEAAARCSFGFRATTETAADLQTLAEDMKAFIEPAPAVIGKAEAKHVLERVRKTKENVDGTMDRKEAERIDAVGEKAKACVKSFESGGTDFLGKSNTEQRTVMKDLEASAHEVLSQAQTTLSRYEPIIKKYEAQGLTRDQIDRILADGDEDYKEALQARQIGQRFFNLNTSGGFNVAKMSGEKQAEVIQDLSDVATYFGGRLGEAADQRRQIGETKGINNADVAFRLNGATRILAKEANAATPDVGTVVGIAAAWKDEAAASQKEAAAKAAGILETPKNVAQRITVLREERDAAARKTKAAEAFHARIETPHEKFRDQAEKYGYNPDDIAVVEAVLETARVDQKNLGEALTGLGLAEGEKPAERLTTEKRRQQSEFIDTVKRKEKVLQTLQGEAWEDVEGFVGDLYADLGHYGLNTEDLSPADFATQSKAALEGRMREGGISIFEILAILVSMVEEARQEAQKKAAAQQKAAAQPAKGAAGPAKK</sequence>
<gene>
    <name evidence="2" type="ORF">CO015_01090</name>
</gene>
<comment type="caution">
    <text evidence="2">The sequence shown here is derived from an EMBL/GenBank/DDBJ whole genome shotgun (WGS) entry which is preliminary data.</text>
</comment>
<protein>
    <submittedName>
        <fullName evidence="2">Uncharacterized protein</fullName>
    </submittedName>
</protein>
<dbReference type="Proteomes" id="UP000229438">
    <property type="component" value="Unassembled WGS sequence"/>
</dbReference>
<evidence type="ECO:0000313" key="3">
    <source>
        <dbReference type="Proteomes" id="UP000229438"/>
    </source>
</evidence>
<feature type="region of interest" description="Disordered" evidence="1">
    <location>
        <begin position="22"/>
        <end position="42"/>
    </location>
</feature>
<feature type="compositionally biased region" description="Low complexity" evidence="1">
    <location>
        <begin position="659"/>
        <end position="680"/>
    </location>
</feature>
<reference evidence="3" key="1">
    <citation type="submission" date="2017-09" db="EMBL/GenBank/DDBJ databases">
        <title>Depth-based differentiation of microbial function through sediment-hosted aquifers and enrichment of novel symbionts in the deep terrestrial subsurface.</title>
        <authorList>
            <person name="Probst A.J."/>
            <person name="Ladd B."/>
            <person name="Jarett J.K."/>
            <person name="Geller-Mcgrath D.E."/>
            <person name="Sieber C.M.K."/>
            <person name="Emerson J.B."/>
            <person name="Anantharaman K."/>
            <person name="Thomas B.C."/>
            <person name="Malmstrom R."/>
            <person name="Stieglmeier M."/>
            <person name="Klingl A."/>
            <person name="Woyke T."/>
            <person name="Ryan C.M."/>
            <person name="Banfield J.F."/>
        </authorList>
    </citation>
    <scope>NUCLEOTIDE SEQUENCE [LARGE SCALE GENOMIC DNA]</scope>
</reference>
<evidence type="ECO:0000313" key="2">
    <source>
        <dbReference type="EMBL" id="PJC69228.1"/>
    </source>
</evidence>
<evidence type="ECO:0000256" key="1">
    <source>
        <dbReference type="SAM" id="MobiDB-lite"/>
    </source>
</evidence>
<dbReference type="AlphaFoldDB" id="A0A2M8G7S1"/>
<organism evidence="2 3">
    <name type="scientific">candidate division WWE3 bacterium CG_4_8_14_3_um_filter_42_11</name>
    <dbReference type="NCBI Taxonomy" id="1975076"/>
    <lineage>
        <taxon>Bacteria</taxon>
        <taxon>Katanobacteria</taxon>
    </lineage>
</organism>
<proteinExistence type="predicted"/>
<name>A0A2M8G7S1_UNCKA</name>
<dbReference type="EMBL" id="PFQS01000021">
    <property type="protein sequence ID" value="PJC69228.1"/>
    <property type="molecule type" value="Genomic_DNA"/>
</dbReference>
<feature type="compositionally biased region" description="Basic and acidic residues" evidence="1">
    <location>
        <begin position="22"/>
        <end position="33"/>
    </location>
</feature>
<accession>A0A2M8G7S1</accession>
<feature type="region of interest" description="Disordered" evidence="1">
    <location>
        <begin position="655"/>
        <end position="680"/>
    </location>
</feature>